<keyword evidence="3" id="KW-0238">DNA-binding</keyword>
<keyword evidence="2" id="KW-0680">Restriction system</keyword>
<dbReference type="Pfam" id="PF01420">
    <property type="entry name" value="Methylase_S"/>
    <property type="match status" value="1"/>
</dbReference>
<dbReference type="eggNOG" id="COG0732">
    <property type="taxonomic scope" value="Bacteria"/>
</dbReference>
<dbReference type="Proteomes" id="UP000005583">
    <property type="component" value="Unassembled WGS sequence"/>
</dbReference>
<dbReference type="EMBL" id="ACGU01000050">
    <property type="protein sequence ID" value="EEJ72047.1"/>
    <property type="molecule type" value="Genomic_DNA"/>
</dbReference>
<gene>
    <name evidence="5" type="ORF">HMPREF0548_1097</name>
</gene>
<evidence type="ECO:0000313" key="6">
    <source>
        <dbReference type="Proteomes" id="UP000005583"/>
    </source>
</evidence>
<dbReference type="GO" id="GO:0003677">
    <property type="term" value="F:DNA binding"/>
    <property type="evidence" value="ECO:0007669"/>
    <property type="project" value="UniProtKB-KW"/>
</dbReference>
<dbReference type="GO" id="GO:0009307">
    <property type="term" value="P:DNA restriction-modification system"/>
    <property type="evidence" value="ECO:0007669"/>
    <property type="project" value="UniProtKB-KW"/>
</dbReference>
<evidence type="ECO:0000256" key="2">
    <source>
        <dbReference type="ARBA" id="ARBA00022747"/>
    </source>
</evidence>
<name>C2EN51_9LACO</name>
<evidence type="ECO:0000256" key="3">
    <source>
        <dbReference type="ARBA" id="ARBA00023125"/>
    </source>
</evidence>
<organism evidence="5 6">
    <name type="scientific">Lactobacillus ultunensis DSM 16047</name>
    <dbReference type="NCBI Taxonomy" id="525365"/>
    <lineage>
        <taxon>Bacteria</taxon>
        <taxon>Bacillati</taxon>
        <taxon>Bacillota</taxon>
        <taxon>Bacilli</taxon>
        <taxon>Lactobacillales</taxon>
        <taxon>Lactobacillaceae</taxon>
        <taxon>Lactobacillus</taxon>
    </lineage>
</organism>
<comment type="similarity">
    <text evidence="1">Belongs to the type-I restriction system S methylase family.</text>
</comment>
<keyword evidence="6" id="KW-1185">Reference proteome</keyword>
<dbReference type="HOGENOM" id="CLU_021095_0_0_9"/>
<evidence type="ECO:0000313" key="5">
    <source>
        <dbReference type="EMBL" id="EEJ72047.1"/>
    </source>
</evidence>
<feature type="domain" description="Type I restriction modification DNA specificity" evidence="4">
    <location>
        <begin position="193"/>
        <end position="346"/>
    </location>
</feature>
<proteinExistence type="inferred from homology"/>
<protein>
    <recommendedName>
        <fullName evidence="4">Type I restriction modification DNA specificity domain-containing protein</fullName>
    </recommendedName>
</protein>
<sequence length="373" mass="43697">MRINRKNESLESTLPLTISAQYGLVKQNSFFNKQVASKNLKNYILLRKGDFAYNKSYSKDSPYGAIKRLNCYPKGVISSLYIAFKPNGINSKFLEIYYESDKWYKEIYKRAAEGARNHGLLNISPHDFFDTLLKISTSKKEQEKIGILLSYVEKLILLQQRKLNDLEQIKQALEDYIFPDNNENRKLIFNKNKWKHKKIKDIFEERNIRDGKENLLTVSISKGVVPFNSMKREINSSSDKSNYKVVKIGDIAYNSMRMWQGACGVSKYDGIVSPAYTVIRAKEHENALFYFYYFKNERMKFIFQKNSQGLTSDTWNLKFPLLKRITVLTPENEKEQIRVSKLFNKVSLIVKQTGKEIAYLNLVKKFLLQKMFF</sequence>
<reference evidence="5 6" key="1">
    <citation type="submission" date="2009-01" db="EMBL/GenBank/DDBJ databases">
        <authorList>
            <person name="Qin X."/>
            <person name="Bachman B."/>
            <person name="Battles P."/>
            <person name="Bell A."/>
            <person name="Bess C."/>
            <person name="Bickham C."/>
            <person name="Chaboub L."/>
            <person name="Chen D."/>
            <person name="Coyle M."/>
            <person name="Deiros D.R."/>
            <person name="Dinh H."/>
            <person name="Forbes L."/>
            <person name="Fowler G."/>
            <person name="Francisco L."/>
            <person name="Fu Q."/>
            <person name="Gubbala S."/>
            <person name="Hale W."/>
            <person name="Han Y."/>
            <person name="Hemphill L."/>
            <person name="Highlander S.K."/>
            <person name="Hirani K."/>
            <person name="Hogues M."/>
            <person name="Jackson L."/>
            <person name="Jakkamsetti A."/>
            <person name="Javaid M."/>
            <person name="Jiang H."/>
            <person name="Korchina V."/>
            <person name="Kovar C."/>
            <person name="Lara F."/>
            <person name="Lee S."/>
            <person name="Mata R."/>
            <person name="Mathew T."/>
            <person name="Moen C."/>
            <person name="Morales K."/>
            <person name="Munidasa M."/>
            <person name="Nazareth L."/>
            <person name="Ngo R."/>
            <person name="Nguyen L."/>
            <person name="Okwuonu G."/>
            <person name="Ongeri F."/>
            <person name="Patil S."/>
            <person name="Petrosino J."/>
            <person name="Pham C."/>
            <person name="Pham P."/>
            <person name="Pu L.-L."/>
            <person name="Puazo M."/>
            <person name="Raj R."/>
            <person name="Reid J."/>
            <person name="Rouhana J."/>
            <person name="Saada N."/>
            <person name="Shang Y."/>
            <person name="Simmons D."/>
            <person name="Thornton R."/>
            <person name="Warren J."/>
            <person name="Weissenberger G."/>
            <person name="Zhang J."/>
            <person name="Zhang L."/>
            <person name="Zhou C."/>
            <person name="Zhu D."/>
            <person name="Muzny D."/>
            <person name="Worley K."/>
            <person name="Gibbs R."/>
        </authorList>
    </citation>
    <scope>NUCLEOTIDE SEQUENCE [LARGE SCALE GENOMIC DNA]</scope>
    <source>
        <strain evidence="5 6">DSM 16047</strain>
    </source>
</reference>
<accession>C2EN51</accession>
<dbReference type="RefSeq" id="WP_007125625.1">
    <property type="nucleotide sequence ID" value="NZ_AZFO01000009.1"/>
</dbReference>
<evidence type="ECO:0000256" key="1">
    <source>
        <dbReference type="ARBA" id="ARBA00010923"/>
    </source>
</evidence>
<dbReference type="AlphaFoldDB" id="C2EN51"/>
<dbReference type="PATRIC" id="fig|525365.8.peg.2123"/>
<dbReference type="InterPro" id="IPR052021">
    <property type="entry name" value="Type-I_RS_S_subunit"/>
</dbReference>
<dbReference type="InterPro" id="IPR044946">
    <property type="entry name" value="Restrct_endonuc_typeI_TRD_sf"/>
</dbReference>
<dbReference type="PANTHER" id="PTHR30408">
    <property type="entry name" value="TYPE-1 RESTRICTION ENZYME ECOKI SPECIFICITY PROTEIN"/>
    <property type="match status" value="1"/>
</dbReference>
<dbReference type="SUPFAM" id="SSF116734">
    <property type="entry name" value="DNA methylase specificity domain"/>
    <property type="match status" value="2"/>
</dbReference>
<comment type="caution">
    <text evidence="5">The sequence shown here is derived from an EMBL/GenBank/DDBJ whole genome shotgun (WGS) entry which is preliminary data.</text>
</comment>
<evidence type="ECO:0000259" key="4">
    <source>
        <dbReference type="Pfam" id="PF01420"/>
    </source>
</evidence>
<dbReference type="PANTHER" id="PTHR30408:SF12">
    <property type="entry name" value="TYPE I RESTRICTION ENZYME MJAVIII SPECIFICITY SUBUNIT"/>
    <property type="match status" value="1"/>
</dbReference>
<dbReference type="STRING" id="525365.HMPREF0548_1097"/>
<dbReference type="Gene3D" id="3.90.220.20">
    <property type="entry name" value="DNA methylase specificity domains"/>
    <property type="match status" value="2"/>
</dbReference>
<dbReference type="InterPro" id="IPR000055">
    <property type="entry name" value="Restrct_endonuc_typeI_TRD"/>
</dbReference>